<dbReference type="AlphaFoldDB" id="X0UX03"/>
<reference evidence="1" key="1">
    <citation type="journal article" date="2014" name="Front. Microbiol.">
        <title>High frequency of phylogenetically diverse reductive dehalogenase-homologous genes in deep subseafloor sedimentary metagenomes.</title>
        <authorList>
            <person name="Kawai M."/>
            <person name="Futagami T."/>
            <person name="Toyoda A."/>
            <person name="Takaki Y."/>
            <person name="Nishi S."/>
            <person name="Hori S."/>
            <person name="Arai W."/>
            <person name="Tsubouchi T."/>
            <person name="Morono Y."/>
            <person name="Uchiyama I."/>
            <person name="Ito T."/>
            <person name="Fujiyama A."/>
            <person name="Inagaki F."/>
            <person name="Takami H."/>
        </authorList>
    </citation>
    <scope>NUCLEOTIDE SEQUENCE</scope>
    <source>
        <strain evidence="1">Expedition CK06-06</strain>
    </source>
</reference>
<protein>
    <submittedName>
        <fullName evidence="1">Uncharacterized protein</fullName>
    </submittedName>
</protein>
<accession>X0UX03</accession>
<dbReference type="EMBL" id="BARS01024082">
    <property type="protein sequence ID" value="GAG03727.1"/>
    <property type="molecule type" value="Genomic_DNA"/>
</dbReference>
<evidence type="ECO:0000313" key="1">
    <source>
        <dbReference type="EMBL" id="GAG03727.1"/>
    </source>
</evidence>
<comment type="caution">
    <text evidence="1">The sequence shown here is derived from an EMBL/GenBank/DDBJ whole genome shotgun (WGS) entry which is preliminary data.</text>
</comment>
<gene>
    <name evidence="1" type="ORF">S01H1_38271</name>
</gene>
<organism evidence="1">
    <name type="scientific">marine sediment metagenome</name>
    <dbReference type="NCBI Taxonomy" id="412755"/>
    <lineage>
        <taxon>unclassified sequences</taxon>
        <taxon>metagenomes</taxon>
        <taxon>ecological metagenomes</taxon>
    </lineage>
</organism>
<proteinExistence type="predicted"/>
<sequence>MGYELTLIPGPGRNAVKEAAWDIGIKEDAQGNREIYTLVFIATVNIGREY</sequence>
<name>X0UX03_9ZZZZ</name>